<reference evidence="1 3" key="1">
    <citation type="submission" date="2017-11" db="EMBL/GenBank/DDBJ databases">
        <title>Comparitive Functional Genomics of Dry Heat Resistant strains isolated from the Viking Spacecraft.</title>
        <authorList>
            <person name="Seuylemezian A."/>
            <person name="Cooper K."/>
            <person name="Vaishampayan P."/>
        </authorList>
    </citation>
    <scope>NUCLEOTIDE SEQUENCE [LARGE SCALE GENOMIC DNA]</scope>
    <source>
        <strain evidence="1 3">M4.6</strain>
    </source>
</reference>
<sequence>MEHMGLVKTIQDCEITCEHMGTMVLRMSDVHARRNQLLLLRDCADICTLSAKLIARNSYVEKSVAELCAHICEICGNECLKFPDSHSQRCAQICLHCAQQCRAFARSRLESM</sequence>
<evidence type="ECO:0000313" key="4">
    <source>
        <dbReference type="Proteomes" id="UP000235114"/>
    </source>
</evidence>
<dbReference type="EMBL" id="PGVD01000025">
    <property type="protein sequence ID" value="PLR98059.1"/>
    <property type="molecule type" value="Genomic_DNA"/>
</dbReference>
<dbReference type="Proteomes" id="UP000234951">
    <property type="component" value="Unassembled WGS sequence"/>
</dbReference>
<keyword evidence="4" id="KW-1185">Reference proteome</keyword>
<accession>A0A2N5GLB1</accession>
<evidence type="ECO:0000313" key="2">
    <source>
        <dbReference type="EMBL" id="PLR98059.1"/>
    </source>
</evidence>
<evidence type="ECO:0000313" key="1">
    <source>
        <dbReference type="EMBL" id="PLR82238.1"/>
    </source>
</evidence>
<dbReference type="InterPro" id="IPR044543">
    <property type="entry name" value="YHJQ-like"/>
</dbReference>
<dbReference type="Proteomes" id="UP000235114">
    <property type="component" value="Unassembled WGS sequence"/>
</dbReference>
<dbReference type="PANTHER" id="PTHR37310">
    <property type="entry name" value="CYTOPLASMIC PROTEIN-RELATED"/>
    <property type="match status" value="1"/>
</dbReference>
<dbReference type="InterPro" id="IPR005560">
    <property type="entry name" value="Csp_YhjQ"/>
</dbReference>
<gene>
    <name evidence="1" type="ORF">CU635_13430</name>
    <name evidence="2" type="ORF">CVD25_08910</name>
</gene>
<protein>
    <submittedName>
        <fullName evidence="1">Ferredoxin</fullName>
    </submittedName>
</protein>
<dbReference type="EMBL" id="PGVA01000028">
    <property type="protein sequence ID" value="PLR82238.1"/>
    <property type="molecule type" value="Genomic_DNA"/>
</dbReference>
<dbReference type="AlphaFoldDB" id="A0A2N5GLB1"/>
<dbReference type="Pfam" id="PF03860">
    <property type="entry name" value="Csp"/>
    <property type="match status" value="1"/>
</dbReference>
<name>A0A2N5GLB1_9BACI</name>
<proteinExistence type="predicted"/>
<dbReference type="Gene3D" id="1.20.1270.360">
    <property type="match status" value="1"/>
</dbReference>
<evidence type="ECO:0000313" key="3">
    <source>
        <dbReference type="Proteomes" id="UP000234951"/>
    </source>
</evidence>
<reference evidence="2 4" key="2">
    <citation type="submission" date="2017-12" db="EMBL/GenBank/DDBJ databases">
        <title>Comparative Functional Genomics of Dry Heat Resistant strains isolated from the Viking Spacecraft.</title>
        <authorList>
            <person name="Seuylemezian A."/>
            <person name="Cooper K."/>
            <person name="Vaishampayan P."/>
        </authorList>
    </citation>
    <scope>NUCLEOTIDE SEQUENCE [LARGE SCALE GENOMIC DNA]</scope>
    <source>
        <strain evidence="2 4">ATCC 29669</strain>
    </source>
</reference>
<dbReference type="PANTHER" id="PTHR37310:SF1">
    <property type="entry name" value="CYTOPLASMIC PROTEIN"/>
    <property type="match status" value="1"/>
</dbReference>
<dbReference type="CDD" id="cd08026">
    <property type="entry name" value="DUF326"/>
    <property type="match status" value="1"/>
</dbReference>
<dbReference type="OrthoDB" id="5396211at2"/>
<organism evidence="1 3">
    <name type="scientific">Bacillus canaveralius</name>
    <dbReference type="NCBI Taxonomy" id="1403243"/>
    <lineage>
        <taxon>Bacteria</taxon>
        <taxon>Bacillati</taxon>
        <taxon>Bacillota</taxon>
        <taxon>Bacilli</taxon>
        <taxon>Bacillales</taxon>
        <taxon>Bacillaceae</taxon>
        <taxon>Bacillus</taxon>
    </lineage>
</organism>
<comment type="caution">
    <text evidence="1">The sequence shown here is derived from an EMBL/GenBank/DDBJ whole genome shotgun (WGS) entry which is preliminary data.</text>
</comment>